<dbReference type="CDD" id="cd02440">
    <property type="entry name" value="AdoMet_MTases"/>
    <property type="match status" value="1"/>
</dbReference>
<organism evidence="5 6">
    <name type="scientific">Actinokineospora bangkokensis</name>
    <dbReference type="NCBI Taxonomy" id="1193682"/>
    <lineage>
        <taxon>Bacteria</taxon>
        <taxon>Bacillati</taxon>
        <taxon>Actinomycetota</taxon>
        <taxon>Actinomycetes</taxon>
        <taxon>Pseudonocardiales</taxon>
        <taxon>Pseudonocardiaceae</taxon>
        <taxon>Actinokineospora</taxon>
    </lineage>
</organism>
<evidence type="ECO:0000313" key="6">
    <source>
        <dbReference type="Proteomes" id="UP000186040"/>
    </source>
</evidence>
<comment type="caution">
    <text evidence="5">The sequence shown here is derived from an EMBL/GenBank/DDBJ whole genome shotgun (WGS) entry which is preliminary data.</text>
</comment>
<keyword evidence="1" id="KW-0489">Methyltransferase</keyword>
<dbReference type="InterPro" id="IPR029063">
    <property type="entry name" value="SAM-dependent_MTases_sf"/>
</dbReference>
<evidence type="ECO:0000256" key="3">
    <source>
        <dbReference type="ARBA" id="ARBA00022691"/>
    </source>
</evidence>
<evidence type="ECO:0000313" key="5">
    <source>
        <dbReference type="EMBL" id="OLR94921.1"/>
    </source>
</evidence>
<accession>A0A1Q9LSE9</accession>
<feature type="domain" description="Methyltransferase type 11" evidence="4">
    <location>
        <begin position="43"/>
        <end position="138"/>
    </location>
</feature>
<keyword evidence="3" id="KW-0949">S-adenosyl-L-methionine</keyword>
<keyword evidence="6" id="KW-1185">Reference proteome</keyword>
<dbReference type="SUPFAM" id="SSF53335">
    <property type="entry name" value="S-adenosyl-L-methionine-dependent methyltransferases"/>
    <property type="match status" value="1"/>
</dbReference>
<protein>
    <recommendedName>
        <fullName evidence="4">Methyltransferase type 11 domain-containing protein</fullName>
    </recommendedName>
</protein>
<dbReference type="AlphaFoldDB" id="A0A1Q9LSE9"/>
<evidence type="ECO:0000256" key="2">
    <source>
        <dbReference type="ARBA" id="ARBA00022679"/>
    </source>
</evidence>
<gene>
    <name evidence="5" type="ORF">BJP25_08055</name>
</gene>
<proteinExistence type="predicted"/>
<dbReference type="InterPro" id="IPR013216">
    <property type="entry name" value="Methyltransf_11"/>
</dbReference>
<dbReference type="Gene3D" id="3.40.50.150">
    <property type="entry name" value="Vaccinia Virus protein VP39"/>
    <property type="match status" value="1"/>
</dbReference>
<evidence type="ECO:0000259" key="4">
    <source>
        <dbReference type="Pfam" id="PF08241"/>
    </source>
</evidence>
<dbReference type="PANTHER" id="PTHR43464:SF19">
    <property type="entry name" value="UBIQUINONE BIOSYNTHESIS O-METHYLTRANSFERASE, MITOCHONDRIAL"/>
    <property type="match status" value="1"/>
</dbReference>
<evidence type="ECO:0000256" key="1">
    <source>
        <dbReference type="ARBA" id="ARBA00022603"/>
    </source>
</evidence>
<dbReference type="GO" id="GO:0032259">
    <property type="term" value="P:methylation"/>
    <property type="evidence" value="ECO:0007669"/>
    <property type="project" value="UniProtKB-KW"/>
</dbReference>
<dbReference type="GO" id="GO:0008757">
    <property type="term" value="F:S-adenosylmethionine-dependent methyltransferase activity"/>
    <property type="evidence" value="ECO:0007669"/>
    <property type="project" value="InterPro"/>
</dbReference>
<dbReference type="EMBL" id="MKQR01000005">
    <property type="protein sequence ID" value="OLR94921.1"/>
    <property type="molecule type" value="Genomic_DNA"/>
</dbReference>
<dbReference type="STRING" id="1193682.BJP25_08055"/>
<name>A0A1Q9LSE9_9PSEU</name>
<keyword evidence="2" id="KW-0808">Transferase</keyword>
<reference evidence="5 6" key="1">
    <citation type="submission" date="2016-10" db="EMBL/GenBank/DDBJ databases">
        <title>The Draft Genome Sequence of Actinokineospora bangkokensis 44EHWT reveals the biosynthetic pathway of antifungal compounds Thailandins with unusual extender unit butylmalonyl-CoA.</title>
        <authorList>
            <person name="Greule A."/>
            <person name="Intra B."/>
            <person name="Flemming S."/>
            <person name="Rommel M.G."/>
            <person name="Panbangred W."/>
            <person name="Bechthold A."/>
        </authorList>
    </citation>
    <scope>NUCLEOTIDE SEQUENCE [LARGE SCALE GENOMIC DNA]</scope>
    <source>
        <strain evidence="5 6">44EHW</strain>
    </source>
</reference>
<dbReference type="PANTHER" id="PTHR43464">
    <property type="entry name" value="METHYLTRANSFERASE"/>
    <property type="match status" value="1"/>
</dbReference>
<dbReference type="Pfam" id="PF08241">
    <property type="entry name" value="Methyltransf_11"/>
    <property type="match status" value="1"/>
</dbReference>
<dbReference type="Proteomes" id="UP000186040">
    <property type="component" value="Unassembled WGS sequence"/>
</dbReference>
<sequence>MRPTAGTKVGVDTRRESPLARLRHRLACANLVRHLPPGPSRVLDVAGGTGGDALPLVALGHEVTVLDPAGALLECALRDGEGLAGTVHVAQAAAEDVPHLFAGGSFDVVLCHGLLHHVDDRAALLRAVAAPLVAGGLVSVVGPNPDADPLLAAVRGGDPRRALALVGSGRVWVDAVAAALPACTAEQVRADLAGLGARVLGHYGIRCVADLVADGTDPDDLEALELALADRLPHLLTARFFHLVARAA</sequence>